<dbReference type="CDD" id="cd01127">
    <property type="entry name" value="TrwB_TraG_TraD_VirD4"/>
    <property type="match status" value="1"/>
</dbReference>
<dbReference type="Pfam" id="PF02534">
    <property type="entry name" value="T4SS-DNA_transf"/>
    <property type="match status" value="1"/>
</dbReference>
<protein>
    <submittedName>
        <fullName evidence="2">Type IV secretion system protein VirD4</fullName>
    </submittedName>
</protein>
<evidence type="ECO:0000313" key="3">
    <source>
        <dbReference type="Proteomes" id="UP000192368"/>
    </source>
</evidence>
<name>A0A1W1V298_PEPAS</name>
<keyword evidence="3" id="KW-1185">Reference proteome</keyword>
<reference evidence="3" key="1">
    <citation type="submission" date="2017-04" db="EMBL/GenBank/DDBJ databases">
        <authorList>
            <person name="Varghese N."/>
            <person name="Submissions S."/>
        </authorList>
    </citation>
    <scope>NUCLEOTIDE SEQUENCE [LARGE SCALE GENOMIC DNA]</scope>
    <source>
        <strain evidence="3">DSM 20463</strain>
    </source>
</reference>
<sequence>MIDKILKDIKGLFKVQDKAKLLKQNIPYLAFFYVGNIFSHHVRAYTGGDVIDKIFQGILELNTMRFIPSIHPTDILMGVGVAALIKFVVYTKGKNAKKFRQGKEYGSARWGTRKDIEPYMDEKFQNNILLTQTERLTMNGRPANPKYARNKNVLVIGGSGSGKTRFYVKPNLMQMHSSYCVTDPKGLTS</sequence>
<dbReference type="AlphaFoldDB" id="A0A1W1V298"/>
<organism evidence="2 3">
    <name type="scientific">Peptoniphilus asaccharolyticus DSM 20463</name>
    <dbReference type="NCBI Taxonomy" id="573058"/>
    <lineage>
        <taxon>Bacteria</taxon>
        <taxon>Bacillati</taxon>
        <taxon>Bacillota</taxon>
        <taxon>Tissierellia</taxon>
        <taxon>Tissierellales</taxon>
        <taxon>Peptoniphilaceae</taxon>
        <taxon>Peptoniphilus</taxon>
    </lineage>
</organism>
<dbReference type="InterPro" id="IPR027417">
    <property type="entry name" value="P-loop_NTPase"/>
</dbReference>
<keyword evidence="1" id="KW-0812">Transmembrane</keyword>
<gene>
    <name evidence="2" type="ORF">SAMN00017477_1173</name>
</gene>
<feature type="transmembrane region" description="Helical" evidence="1">
    <location>
        <begin position="75"/>
        <end position="93"/>
    </location>
</feature>
<dbReference type="EMBL" id="FWWR01000009">
    <property type="protein sequence ID" value="SMB87507.1"/>
    <property type="molecule type" value="Genomic_DNA"/>
</dbReference>
<evidence type="ECO:0000256" key="1">
    <source>
        <dbReference type="SAM" id="Phobius"/>
    </source>
</evidence>
<dbReference type="InterPro" id="IPR003688">
    <property type="entry name" value="TraG/VirD4"/>
</dbReference>
<keyword evidence="1" id="KW-0472">Membrane</keyword>
<dbReference type="OrthoDB" id="9766496at2"/>
<dbReference type="GO" id="GO:0016020">
    <property type="term" value="C:membrane"/>
    <property type="evidence" value="ECO:0007669"/>
    <property type="project" value="InterPro"/>
</dbReference>
<keyword evidence="1" id="KW-1133">Transmembrane helix</keyword>
<dbReference type="STRING" id="573058.SAMN00017477_1173"/>
<dbReference type="Proteomes" id="UP000192368">
    <property type="component" value="Unassembled WGS sequence"/>
</dbReference>
<dbReference type="SUPFAM" id="SSF52540">
    <property type="entry name" value="P-loop containing nucleoside triphosphate hydrolases"/>
    <property type="match status" value="1"/>
</dbReference>
<evidence type="ECO:0000313" key="2">
    <source>
        <dbReference type="EMBL" id="SMB87507.1"/>
    </source>
</evidence>
<proteinExistence type="predicted"/>
<accession>A0A1W1V298</accession>